<dbReference type="CDD" id="cd01715">
    <property type="entry name" value="ETF_alpha"/>
    <property type="match status" value="1"/>
</dbReference>
<keyword evidence="4" id="KW-0813">Transport</keyword>
<sequence>MADVLVVAEVAEGKLKKTTHSAITFAQKAAATIGGTFSILVIGDGAGKAAAEAQGFGAAKILVVEDASLKNYLAERYAPTVAAIGKNYGVVVGTASAYGKDLLPRVAARLGAGYASDITEVIADGGALKYKRPMFAGNAFGIASISTPIQVVSVRQSAFAAAEPTGGQSPVETVAYAGPSKAAERVEFVSFDQVKSARPELTEARVVVSGGRALKEKFNQVLDPLADALGAAVGASRAACDAGYAPSDLQVGQTGKIVAPQLYFAIGISGAIQHLAGMKGSKVIVAINKDADAPIFQVADYGLVADLFTTVPELVKGIQAAKG</sequence>
<dbReference type="Pfam" id="PF01012">
    <property type="entry name" value="ETF"/>
    <property type="match status" value="1"/>
</dbReference>
<dbReference type="InterPro" id="IPR001308">
    <property type="entry name" value="ETF_a/FixB"/>
</dbReference>
<evidence type="ECO:0000256" key="8">
    <source>
        <dbReference type="PIRSR" id="PIRSR000089-1"/>
    </source>
</evidence>
<dbReference type="SUPFAM" id="SSF52467">
    <property type="entry name" value="DHS-like NAD/FAD-binding domain"/>
    <property type="match status" value="1"/>
</dbReference>
<dbReference type="InterPro" id="IPR014729">
    <property type="entry name" value="Rossmann-like_a/b/a_fold"/>
</dbReference>
<dbReference type="PIRSF" id="PIRSF000089">
    <property type="entry name" value="Electra_flavoP_a"/>
    <property type="match status" value="1"/>
</dbReference>
<feature type="binding site" evidence="8">
    <location>
        <begin position="267"/>
        <end position="274"/>
    </location>
    <ligand>
        <name>FAD</name>
        <dbReference type="ChEBI" id="CHEBI:57692"/>
    </ligand>
</feature>
<comment type="caution">
    <text evidence="10">The sequence shown here is derived from an EMBL/GenBank/DDBJ whole genome shotgun (WGS) entry which is preliminary data.</text>
</comment>
<keyword evidence="11" id="KW-1185">Reference proteome</keyword>
<dbReference type="InterPro" id="IPR029035">
    <property type="entry name" value="DHS-like_NAD/FAD-binding_dom"/>
</dbReference>
<dbReference type="InterPro" id="IPR014730">
    <property type="entry name" value="ETF_a/b_N"/>
</dbReference>
<feature type="domain" description="Electron transfer flavoprotein alpha/beta-subunit N-terminal" evidence="9">
    <location>
        <begin position="4"/>
        <end position="189"/>
    </location>
</feature>
<dbReference type="InterPro" id="IPR014731">
    <property type="entry name" value="ETF_asu_C"/>
</dbReference>
<proteinExistence type="inferred from homology"/>
<evidence type="ECO:0000256" key="6">
    <source>
        <dbReference type="ARBA" id="ARBA00068674"/>
    </source>
</evidence>
<evidence type="ECO:0000256" key="1">
    <source>
        <dbReference type="ARBA" id="ARBA00005817"/>
    </source>
</evidence>
<feature type="binding site" evidence="8">
    <location>
        <position position="212"/>
    </location>
    <ligand>
        <name>FAD</name>
        <dbReference type="ChEBI" id="CHEBI:57692"/>
    </ligand>
</feature>
<dbReference type="RefSeq" id="WP_272418148.1">
    <property type="nucleotide sequence ID" value="NZ_JAGTJJ010000001.1"/>
</dbReference>
<dbReference type="FunFam" id="3.40.50.1220:FF:000001">
    <property type="entry name" value="Electron transfer flavoprotein, alpha subunit"/>
    <property type="match status" value="1"/>
</dbReference>
<evidence type="ECO:0000259" key="9">
    <source>
        <dbReference type="SMART" id="SM00893"/>
    </source>
</evidence>
<evidence type="ECO:0000256" key="7">
    <source>
        <dbReference type="ARBA" id="ARBA00079299"/>
    </source>
</evidence>
<comment type="cofactor">
    <cofactor evidence="8">
        <name>FAD</name>
        <dbReference type="ChEBI" id="CHEBI:57692"/>
    </cofactor>
    <text evidence="8">Binds 1 FAD per dimer.</text>
</comment>
<evidence type="ECO:0000313" key="10">
    <source>
        <dbReference type="EMBL" id="MDC3979434.1"/>
    </source>
</evidence>
<protein>
    <recommendedName>
        <fullName evidence="6">Electron transfer flavoprotein subunit alpha</fullName>
    </recommendedName>
    <alternativeName>
        <fullName evidence="7">Electron transfer flavoprotein large subunit</fullName>
    </alternativeName>
</protein>
<dbReference type="SUPFAM" id="SSF52402">
    <property type="entry name" value="Adenine nucleotide alpha hydrolases-like"/>
    <property type="match status" value="1"/>
</dbReference>
<gene>
    <name evidence="10" type="ORF">KEG57_02915</name>
</gene>
<dbReference type="PANTHER" id="PTHR43153:SF1">
    <property type="entry name" value="ELECTRON TRANSFER FLAVOPROTEIN SUBUNIT ALPHA, MITOCHONDRIAL"/>
    <property type="match status" value="1"/>
</dbReference>
<dbReference type="SMART" id="SM00893">
    <property type="entry name" value="ETF"/>
    <property type="match status" value="1"/>
</dbReference>
<dbReference type="GO" id="GO:0050660">
    <property type="term" value="F:flavin adenine dinucleotide binding"/>
    <property type="evidence" value="ECO:0007669"/>
    <property type="project" value="InterPro"/>
</dbReference>
<name>A0A9X3WW83_9BACT</name>
<feature type="binding site" evidence="8">
    <location>
        <position position="288"/>
    </location>
    <ligand>
        <name>FAD</name>
        <dbReference type="ChEBI" id="CHEBI:57692"/>
    </ligand>
</feature>
<dbReference type="Gene3D" id="3.40.50.620">
    <property type="entry name" value="HUPs"/>
    <property type="match status" value="1"/>
</dbReference>
<dbReference type="GO" id="GO:0033539">
    <property type="term" value="P:fatty acid beta-oxidation using acyl-CoA dehydrogenase"/>
    <property type="evidence" value="ECO:0007669"/>
    <property type="project" value="TreeGrafter"/>
</dbReference>
<evidence type="ECO:0000256" key="5">
    <source>
        <dbReference type="ARBA" id="ARBA00025649"/>
    </source>
</evidence>
<evidence type="ECO:0000313" key="11">
    <source>
        <dbReference type="Proteomes" id="UP001151081"/>
    </source>
</evidence>
<organism evidence="10 11">
    <name type="scientific">Polyangium jinanense</name>
    <dbReference type="NCBI Taxonomy" id="2829994"/>
    <lineage>
        <taxon>Bacteria</taxon>
        <taxon>Pseudomonadati</taxon>
        <taxon>Myxococcota</taxon>
        <taxon>Polyangia</taxon>
        <taxon>Polyangiales</taxon>
        <taxon>Polyangiaceae</taxon>
        <taxon>Polyangium</taxon>
    </lineage>
</organism>
<accession>A0A9X3WW83</accession>
<reference evidence="10 11" key="1">
    <citation type="submission" date="2021-04" db="EMBL/GenBank/DDBJ databases">
        <title>Genome analysis of Polyangium sp.</title>
        <authorList>
            <person name="Li Y."/>
            <person name="Wang J."/>
        </authorList>
    </citation>
    <scope>NUCLEOTIDE SEQUENCE [LARGE SCALE GENOMIC DNA]</scope>
    <source>
        <strain evidence="10 11">SDU14</strain>
    </source>
</reference>
<dbReference type="Proteomes" id="UP001151081">
    <property type="component" value="Unassembled WGS sequence"/>
</dbReference>
<evidence type="ECO:0000256" key="3">
    <source>
        <dbReference type="ARBA" id="ARBA00022827"/>
    </source>
</evidence>
<evidence type="ECO:0000256" key="4">
    <source>
        <dbReference type="ARBA" id="ARBA00022982"/>
    </source>
</evidence>
<keyword evidence="2" id="KW-0285">Flavoprotein</keyword>
<keyword evidence="4" id="KW-0249">Electron transport</keyword>
<evidence type="ECO:0000256" key="2">
    <source>
        <dbReference type="ARBA" id="ARBA00022630"/>
    </source>
</evidence>
<feature type="binding site" evidence="8">
    <location>
        <begin position="236"/>
        <end position="237"/>
    </location>
    <ligand>
        <name>FAD</name>
        <dbReference type="ChEBI" id="CHEBI:57692"/>
    </ligand>
</feature>
<dbReference type="Gene3D" id="3.40.50.1220">
    <property type="entry name" value="TPP-binding domain"/>
    <property type="match status" value="1"/>
</dbReference>
<comment type="similarity">
    <text evidence="1">Belongs to the ETF alpha-subunit/FixB family.</text>
</comment>
<dbReference type="PANTHER" id="PTHR43153">
    <property type="entry name" value="ELECTRON TRANSFER FLAVOPROTEIN ALPHA"/>
    <property type="match status" value="1"/>
</dbReference>
<keyword evidence="3 8" id="KW-0274">FAD</keyword>
<dbReference type="InterPro" id="IPR033947">
    <property type="entry name" value="ETF_alpha_N"/>
</dbReference>
<dbReference type="EMBL" id="JAGTJJ010000001">
    <property type="protein sequence ID" value="MDC3979434.1"/>
    <property type="molecule type" value="Genomic_DNA"/>
</dbReference>
<dbReference type="AlphaFoldDB" id="A0A9X3WW83"/>
<feature type="binding site" evidence="8">
    <location>
        <begin position="250"/>
        <end position="254"/>
    </location>
    <ligand>
        <name>FAD</name>
        <dbReference type="ChEBI" id="CHEBI:57692"/>
    </ligand>
</feature>
<comment type="function">
    <text evidence="5">The electron transfer flavoprotein serves as a specific electron acceptor for other dehydrogenases. It transfers the electrons to the main respiratory chain via ETF-ubiquinone oxidoreductase (ETF dehydrogenase).</text>
</comment>
<dbReference type="Pfam" id="PF00766">
    <property type="entry name" value="ETF_alpha"/>
    <property type="match status" value="1"/>
</dbReference>
<dbReference type="GO" id="GO:0009055">
    <property type="term" value="F:electron transfer activity"/>
    <property type="evidence" value="ECO:0007669"/>
    <property type="project" value="InterPro"/>
</dbReference>